<name>A0AAE0A3B7_9ROSI</name>
<dbReference type="PANTHER" id="PTHR33710:SF64">
    <property type="entry name" value="ENDONUCLEASE_EXONUCLEASE_PHOSPHATASE DOMAIN-CONTAINING PROTEIN"/>
    <property type="match status" value="1"/>
</dbReference>
<dbReference type="AlphaFoldDB" id="A0AAE0A3B7"/>
<dbReference type="EMBL" id="JANJYJ010000007">
    <property type="protein sequence ID" value="KAK3199477.1"/>
    <property type="molecule type" value="Genomic_DNA"/>
</dbReference>
<evidence type="ECO:0000313" key="2">
    <source>
        <dbReference type="Proteomes" id="UP001281410"/>
    </source>
</evidence>
<dbReference type="Gene3D" id="3.60.10.10">
    <property type="entry name" value="Endonuclease/exonuclease/phosphatase"/>
    <property type="match status" value="1"/>
</dbReference>
<dbReference type="PANTHER" id="PTHR33710">
    <property type="entry name" value="BNAC02G09200D PROTEIN"/>
    <property type="match status" value="1"/>
</dbReference>
<dbReference type="InterPro" id="IPR036691">
    <property type="entry name" value="Endo/exonu/phosph_ase_sf"/>
</dbReference>
<proteinExistence type="predicted"/>
<accession>A0AAE0A3B7</accession>
<protein>
    <submittedName>
        <fullName evidence="1">Uncharacterized protein</fullName>
    </submittedName>
</protein>
<dbReference type="SUPFAM" id="SSF56219">
    <property type="entry name" value="DNase I-like"/>
    <property type="match status" value="1"/>
</dbReference>
<evidence type="ECO:0000313" key="1">
    <source>
        <dbReference type="EMBL" id="KAK3199477.1"/>
    </source>
</evidence>
<gene>
    <name evidence="1" type="ORF">Dsin_022892</name>
</gene>
<dbReference type="Proteomes" id="UP001281410">
    <property type="component" value="Unassembled WGS sequence"/>
</dbReference>
<sequence>MLTYIELVHEGNSFTHVSETQCQLLTVDEASSMKKAELGKKVNMKKSGKITSNFKSHGMKTRNDRVLDSQVSSEEARRNIDVSLSKGRWNLEVEIAKVIEKGVALGFINGSIAQKNSEVGINDEKRKKSVSWSFSEEVANVIKARVALGFYFNGDEDVILEEIMRRELKDDVRFQDHQSGSLLTKGIEVEANGSVGGLLTLWNEKFFEVNECISNERCIIVDGLLTKVKKEVIFCNVYVLNEEKGRVELWQYILKAQTTLLGPWVIGGDFNTVLDQSERNGGLGSFRPMKNFEVFMDSANTVDIPMHGMSFTWSNNREIESWARLDKFLCNPLFLSLFLVVLQRGLGKSLSDHNPMMLGELEEDWGPRPFRNLNGWMEDKQMMAGKVICAKYGLRQNSLMWEYLEPKRCSPFVKTVIRLFDEGFRSCNIINKGFHAVVGKGDSVRLCGDLRWDSIPLKNSLPRIFALATNKDGVLKGFGRWED</sequence>
<reference evidence="1" key="1">
    <citation type="journal article" date="2023" name="Plant J.">
        <title>Genome sequences and population genomics provide insights into the demographic history, inbreeding, and mutation load of two 'living fossil' tree species of Dipteronia.</title>
        <authorList>
            <person name="Feng Y."/>
            <person name="Comes H.P."/>
            <person name="Chen J."/>
            <person name="Zhu S."/>
            <person name="Lu R."/>
            <person name="Zhang X."/>
            <person name="Li P."/>
            <person name="Qiu J."/>
            <person name="Olsen K.M."/>
            <person name="Qiu Y."/>
        </authorList>
    </citation>
    <scope>NUCLEOTIDE SEQUENCE</scope>
    <source>
        <strain evidence="1">NBL</strain>
    </source>
</reference>
<organism evidence="1 2">
    <name type="scientific">Dipteronia sinensis</name>
    <dbReference type="NCBI Taxonomy" id="43782"/>
    <lineage>
        <taxon>Eukaryota</taxon>
        <taxon>Viridiplantae</taxon>
        <taxon>Streptophyta</taxon>
        <taxon>Embryophyta</taxon>
        <taxon>Tracheophyta</taxon>
        <taxon>Spermatophyta</taxon>
        <taxon>Magnoliopsida</taxon>
        <taxon>eudicotyledons</taxon>
        <taxon>Gunneridae</taxon>
        <taxon>Pentapetalae</taxon>
        <taxon>rosids</taxon>
        <taxon>malvids</taxon>
        <taxon>Sapindales</taxon>
        <taxon>Sapindaceae</taxon>
        <taxon>Hippocastanoideae</taxon>
        <taxon>Acereae</taxon>
        <taxon>Dipteronia</taxon>
    </lineage>
</organism>
<keyword evidence="2" id="KW-1185">Reference proteome</keyword>
<comment type="caution">
    <text evidence="1">The sequence shown here is derived from an EMBL/GenBank/DDBJ whole genome shotgun (WGS) entry which is preliminary data.</text>
</comment>